<name>A0A5B7YDQ4_9ALTE</name>
<evidence type="ECO:0000313" key="2">
    <source>
        <dbReference type="Proteomes" id="UP000304912"/>
    </source>
</evidence>
<proteinExistence type="predicted"/>
<organism evidence="1 2">
    <name type="scientific">Salinimonas iocasae</name>
    <dbReference type="NCBI Taxonomy" id="2572577"/>
    <lineage>
        <taxon>Bacteria</taxon>
        <taxon>Pseudomonadati</taxon>
        <taxon>Pseudomonadota</taxon>
        <taxon>Gammaproteobacteria</taxon>
        <taxon>Alteromonadales</taxon>
        <taxon>Alteromonadaceae</taxon>
        <taxon>Alteromonas/Salinimonas group</taxon>
        <taxon>Salinimonas</taxon>
    </lineage>
</organism>
<accession>A0A5B7YDQ4</accession>
<keyword evidence="2" id="KW-1185">Reference proteome</keyword>
<dbReference type="OrthoDB" id="10001621at2"/>
<dbReference type="EMBL" id="CP039852">
    <property type="protein sequence ID" value="QCZ92749.1"/>
    <property type="molecule type" value="Genomic_DNA"/>
</dbReference>
<reference evidence="1 2" key="1">
    <citation type="submission" date="2019-04" db="EMBL/GenBank/DDBJ databases">
        <title>Salinimonas iocasae sp. nov., a halophilic bacterium isolated from the outer tube casing of tubeworms in Okinawa Trough.</title>
        <authorList>
            <person name="Zhang H."/>
            <person name="Wang H."/>
            <person name="Li C."/>
        </authorList>
    </citation>
    <scope>NUCLEOTIDE SEQUENCE [LARGE SCALE GENOMIC DNA]</scope>
    <source>
        <strain evidence="1 2">KX18D6</strain>
    </source>
</reference>
<evidence type="ECO:0000313" key="1">
    <source>
        <dbReference type="EMBL" id="QCZ92749.1"/>
    </source>
</evidence>
<dbReference type="KEGG" id="salk:FBQ74_04320"/>
<gene>
    <name evidence="1" type="ORF">FBQ74_04320</name>
</gene>
<protein>
    <submittedName>
        <fullName evidence="1">Uncharacterized protein</fullName>
    </submittedName>
</protein>
<dbReference type="AlphaFoldDB" id="A0A5B7YDQ4"/>
<sequence>MLFLTVLFVIVSLLLIYALTADKGENTVHARRHAAQANSQNIPQNIVTLPKKTASKAVSVN</sequence>
<dbReference type="Proteomes" id="UP000304912">
    <property type="component" value="Chromosome"/>
</dbReference>